<name>A0A3B0ZX60_9ZZZZ</name>
<reference evidence="1" key="1">
    <citation type="submission" date="2018-06" db="EMBL/GenBank/DDBJ databases">
        <authorList>
            <person name="Zhirakovskaya E."/>
        </authorList>
    </citation>
    <scope>NUCLEOTIDE SEQUENCE</scope>
</reference>
<organism evidence="1">
    <name type="scientific">hydrothermal vent metagenome</name>
    <dbReference type="NCBI Taxonomy" id="652676"/>
    <lineage>
        <taxon>unclassified sequences</taxon>
        <taxon>metagenomes</taxon>
        <taxon>ecological metagenomes</taxon>
    </lineage>
</organism>
<dbReference type="AlphaFoldDB" id="A0A3B0ZX60"/>
<accession>A0A3B0ZX60</accession>
<evidence type="ECO:0008006" key="2">
    <source>
        <dbReference type="Google" id="ProtNLM"/>
    </source>
</evidence>
<gene>
    <name evidence="1" type="ORF">MNBD_GAMMA23-21</name>
</gene>
<proteinExistence type="predicted"/>
<sequence>MRRNRHLALSKGIIVMFLISSMQIVLAQASGVSLLPSASVHPCPMSASVDGGNSNSASSHTEPCTYCSGITSYCQSNGIVDSFTGIDEINANKELEIKHNDAFYAYITFPSGISQQPQLKPPRL</sequence>
<evidence type="ECO:0000313" key="1">
    <source>
        <dbReference type="EMBL" id="VAW98185.1"/>
    </source>
</evidence>
<dbReference type="EMBL" id="UOFT01000065">
    <property type="protein sequence ID" value="VAW98185.1"/>
    <property type="molecule type" value="Genomic_DNA"/>
</dbReference>
<protein>
    <recommendedName>
        <fullName evidence="2">DUF2946 domain-containing protein</fullName>
    </recommendedName>
</protein>